<dbReference type="Proteomes" id="UP000299102">
    <property type="component" value="Unassembled WGS sequence"/>
</dbReference>
<name>A0A4C1XJQ5_EUMVA</name>
<evidence type="ECO:0000313" key="2">
    <source>
        <dbReference type="Proteomes" id="UP000299102"/>
    </source>
</evidence>
<reference evidence="1 2" key="1">
    <citation type="journal article" date="2019" name="Commun. Biol.">
        <title>The bagworm genome reveals a unique fibroin gene that provides high tensile strength.</title>
        <authorList>
            <person name="Kono N."/>
            <person name="Nakamura H."/>
            <person name="Ohtoshi R."/>
            <person name="Tomita M."/>
            <person name="Numata K."/>
            <person name="Arakawa K."/>
        </authorList>
    </citation>
    <scope>NUCLEOTIDE SEQUENCE [LARGE SCALE GENOMIC DNA]</scope>
</reference>
<dbReference type="AlphaFoldDB" id="A0A4C1XJQ5"/>
<dbReference type="EMBL" id="BGZK01000848">
    <property type="protein sequence ID" value="GBP62724.1"/>
    <property type="molecule type" value="Genomic_DNA"/>
</dbReference>
<comment type="caution">
    <text evidence="1">The sequence shown here is derived from an EMBL/GenBank/DDBJ whole genome shotgun (WGS) entry which is preliminary data.</text>
</comment>
<protein>
    <submittedName>
        <fullName evidence="1">Uncharacterized protein</fullName>
    </submittedName>
</protein>
<accession>A0A4C1XJQ5</accession>
<keyword evidence="2" id="KW-1185">Reference proteome</keyword>
<sequence length="86" mass="9088">MIRAVAEKARVILDSANGGRARPPSAPAAAPAEVELIELQPRPALLSRELALADRKIVGAVAYFHLPLATSLVPFIGCVFEGQTNL</sequence>
<evidence type="ECO:0000313" key="1">
    <source>
        <dbReference type="EMBL" id="GBP62724.1"/>
    </source>
</evidence>
<gene>
    <name evidence="1" type="ORF">EVAR_56242_1</name>
</gene>
<organism evidence="1 2">
    <name type="scientific">Eumeta variegata</name>
    <name type="common">Bagworm moth</name>
    <name type="synonym">Eumeta japonica</name>
    <dbReference type="NCBI Taxonomy" id="151549"/>
    <lineage>
        <taxon>Eukaryota</taxon>
        <taxon>Metazoa</taxon>
        <taxon>Ecdysozoa</taxon>
        <taxon>Arthropoda</taxon>
        <taxon>Hexapoda</taxon>
        <taxon>Insecta</taxon>
        <taxon>Pterygota</taxon>
        <taxon>Neoptera</taxon>
        <taxon>Endopterygota</taxon>
        <taxon>Lepidoptera</taxon>
        <taxon>Glossata</taxon>
        <taxon>Ditrysia</taxon>
        <taxon>Tineoidea</taxon>
        <taxon>Psychidae</taxon>
        <taxon>Oiketicinae</taxon>
        <taxon>Eumeta</taxon>
    </lineage>
</organism>
<proteinExistence type="predicted"/>